<keyword evidence="2" id="KW-1185">Reference proteome</keyword>
<evidence type="ECO:0000313" key="1">
    <source>
        <dbReference type="EMBL" id="MBU3874909.1"/>
    </source>
</evidence>
<sequence>MYCISKVIQAEYLCEIKKKARQCGATLNDVFLTAYASVISRVKNLDKVVLPSPADLRSVLSVRDEFTVANMTGIYRRVTIEYTPGQRFVDTLAMVHLEMEMQKSRNMCLSGIKLLHCAEKLIPVRKLKKVIRAVYPLPSVSYTNFGVIDEKKLFFQGCEVRNCFLTGSYRLPPDFQISVSTYEENCTLNCTLIGSKTDQRFSEDVLEQVRNEIVEWVSNI</sequence>
<proteinExistence type="predicted"/>
<protein>
    <recommendedName>
        <fullName evidence="3">Condensation domain-containing protein</fullName>
    </recommendedName>
</protein>
<evidence type="ECO:0008006" key="3">
    <source>
        <dbReference type="Google" id="ProtNLM"/>
    </source>
</evidence>
<gene>
    <name evidence="1" type="ORF">HGO97_003660</name>
</gene>
<reference evidence="1 2" key="1">
    <citation type="submission" date="2021-06" db="EMBL/GenBank/DDBJ databases">
        <title>Faecalicatena sp. nov. isolated from porcine feces.</title>
        <authorList>
            <person name="Oh B.S."/>
            <person name="Lee J.H."/>
        </authorList>
    </citation>
    <scope>NUCLEOTIDE SEQUENCE [LARGE SCALE GENOMIC DNA]</scope>
    <source>
        <strain evidence="1 2">AGMB00832</strain>
    </source>
</reference>
<comment type="caution">
    <text evidence="1">The sequence shown here is derived from an EMBL/GenBank/DDBJ whole genome shotgun (WGS) entry which is preliminary data.</text>
</comment>
<dbReference type="EMBL" id="JABACJ020000002">
    <property type="protein sequence ID" value="MBU3874909.1"/>
    <property type="molecule type" value="Genomic_DNA"/>
</dbReference>
<name>A0ABS6D014_9FIRM</name>
<organism evidence="1 2">
    <name type="scientific">Faecalicatena faecalis</name>
    <dbReference type="NCBI Taxonomy" id="2726362"/>
    <lineage>
        <taxon>Bacteria</taxon>
        <taxon>Bacillati</taxon>
        <taxon>Bacillota</taxon>
        <taxon>Clostridia</taxon>
        <taxon>Lachnospirales</taxon>
        <taxon>Lachnospiraceae</taxon>
        <taxon>Faecalicatena</taxon>
    </lineage>
</organism>
<accession>A0ABS6D014</accession>
<evidence type="ECO:0000313" key="2">
    <source>
        <dbReference type="Proteomes" id="UP000723714"/>
    </source>
</evidence>
<dbReference type="RefSeq" id="WP_216239548.1">
    <property type="nucleotide sequence ID" value="NZ_JABACJ020000002.1"/>
</dbReference>
<dbReference type="Proteomes" id="UP000723714">
    <property type="component" value="Unassembled WGS sequence"/>
</dbReference>